<sequence length="118" mass="12861">MTRISNVDQMLMLLRHQLGRLGKSDRARRSGTAGASTAERRRSAAGRIEAVMRTDDLSEEELGRTVIAALLVDEFGEGAANDHKFRKVADEVYRIIASDPEAKRLLGEAIGEIGKPAA</sequence>
<gene>
    <name evidence="2" type="ORF">P0Y56_13975</name>
</gene>
<dbReference type="AlphaFoldDB" id="A0AAJ5X5T9"/>
<feature type="region of interest" description="Disordered" evidence="1">
    <location>
        <begin position="22"/>
        <end position="43"/>
    </location>
</feature>
<evidence type="ECO:0000313" key="2">
    <source>
        <dbReference type="EMBL" id="WEK46113.1"/>
    </source>
</evidence>
<name>A0AAJ5X5T9_9SPHN</name>
<dbReference type="EMBL" id="CP119316">
    <property type="protein sequence ID" value="WEK46113.1"/>
    <property type="molecule type" value="Genomic_DNA"/>
</dbReference>
<dbReference type="KEGG" id="acob:P0Y56_13975"/>
<reference evidence="2" key="1">
    <citation type="submission" date="2023-03" db="EMBL/GenBank/DDBJ databases">
        <title>Andean soil-derived lignocellulolytic bacterial consortium as a source of novel taxa and putative plastic-active enzymes.</title>
        <authorList>
            <person name="Diaz-Garcia L."/>
            <person name="Chuvochina M."/>
            <person name="Feuerriegel G."/>
            <person name="Bunk B."/>
            <person name="Sproer C."/>
            <person name="Streit W.R."/>
            <person name="Rodriguez L.M."/>
            <person name="Overmann J."/>
            <person name="Jimenez D.J."/>
        </authorList>
    </citation>
    <scope>NUCLEOTIDE SEQUENCE</scope>
    <source>
        <strain evidence="2">MAG 26</strain>
    </source>
</reference>
<proteinExistence type="predicted"/>
<evidence type="ECO:0000313" key="3">
    <source>
        <dbReference type="Proteomes" id="UP001218362"/>
    </source>
</evidence>
<protein>
    <submittedName>
        <fullName evidence="2">Uncharacterized protein</fullName>
    </submittedName>
</protein>
<organism evidence="2 3">
    <name type="scientific">Candidatus Andeanibacterium colombiense</name>
    <dbReference type="NCBI Taxonomy" id="3121345"/>
    <lineage>
        <taxon>Bacteria</taxon>
        <taxon>Pseudomonadati</taxon>
        <taxon>Pseudomonadota</taxon>
        <taxon>Alphaproteobacteria</taxon>
        <taxon>Sphingomonadales</taxon>
        <taxon>Sphingomonadaceae</taxon>
        <taxon>Candidatus Andeanibacterium</taxon>
    </lineage>
</organism>
<dbReference type="Proteomes" id="UP001218362">
    <property type="component" value="Chromosome"/>
</dbReference>
<accession>A0AAJ5X5T9</accession>
<evidence type="ECO:0000256" key="1">
    <source>
        <dbReference type="SAM" id="MobiDB-lite"/>
    </source>
</evidence>